<evidence type="ECO:0000313" key="2">
    <source>
        <dbReference type="EMBL" id="MEQ6916995.1"/>
    </source>
</evidence>
<feature type="domain" description="GPAT/DHAPAT C-terminal" evidence="1">
    <location>
        <begin position="156"/>
        <end position="195"/>
    </location>
</feature>
<evidence type="ECO:0000259" key="1">
    <source>
        <dbReference type="Pfam" id="PF19277"/>
    </source>
</evidence>
<keyword evidence="3" id="KW-1185">Reference proteome</keyword>
<organism evidence="2 3">
    <name type="scientific">Halomonas aquatica</name>
    <dbReference type="NCBI Taxonomy" id="3151123"/>
    <lineage>
        <taxon>Bacteria</taxon>
        <taxon>Pseudomonadati</taxon>
        <taxon>Pseudomonadota</taxon>
        <taxon>Gammaproteobacteria</taxon>
        <taxon>Oceanospirillales</taxon>
        <taxon>Halomonadaceae</taxon>
        <taxon>Halomonas</taxon>
    </lineage>
</organism>
<comment type="caution">
    <text evidence="2">The sequence shown here is derived from an EMBL/GenBank/DDBJ whole genome shotgun (WGS) entry which is preliminary data.</text>
</comment>
<dbReference type="EMBL" id="JBEGCJ010000002">
    <property type="protein sequence ID" value="MEQ6916995.1"/>
    <property type="molecule type" value="Genomic_DNA"/>
</dbReference>
<dbReference type="Pfam" id="PF19277">
    <property type="entry name" value="GPAT_C"/>
    <property type="match status" value="1"/>
</dbReference>
<protein>
    <recommendedName>
        <fullName evidence="1">GPAT/DHAPAT C-terminal domain-containing protein</fullName>
    </recommendedName>
</protein>
<accession>A0ABV1NF09</accession>
<gene>
    <name evidence="2" type="ORF">ABE960_05610</name>
</gene>
<evidence type="ECO:0000313" key="3">
    <source>
        <dbReference type="Proteomes" id="UP001442468"/>
    </source>
</evidence>
<name>A0ABV1NF09_9GAMM</name>
<reference evidence="2 3" key="1">
    <citation type="submission" date="2024-05" db="EMBL/GenBank/DDBJ databases">
        <title>Halomonas sp. SSM6 16S ribosomal RNA gene Genome sequencing and assembly.</title>
        <authorList>
            <person name="Yook S."/>
        </authorList>
    </citation>
    <scope>NUCLEOTIDE SEQUENCE [LARGE SCALE GENOMIC DNA]</scope>
    <source>
        <strain evidence="2 3">SSM6</strain>
    </source>
</reference>
<dbReference type="Proteomes" id="UP001442468">
    <property type="component" value="Unassembled WGS sequence"/>
</dbReference>
<sequence>MDLVRMLSGALSKPFKQLMVRWIQVRLIEPSPDDLALEPTLPILYVLAHPALSDTLLLDSLTRAHGLPPASGRRNVGEVSVPACLALPSPGRGLWRRGRQPTAPLQSLIEQYHLDPARDVQLVPVSVFWRRAPDKRFGVWQMLAADSWRLTGRLHRLLAERLALLSGLDAPEFFDTRLFAGLVESLEAQGWIRTDDGRLTFDDELREAARRSRALFDPALRYRLQLVSRQGEG</sequence>
<proteinExistence type="predicted"/>
<dbReference type="RefSeq" id="WP_349761245.1">
    <property type="nucleotide sequence ID" value="NZ_JBEGCJ010000002.1"/>
</dbReference>
<dbReference type="InterPro" id="IPR045520">
    <property type="entry name" value="GPAT/DHAPAT_C"/>
</dbReference>